<organism evidence="1">
    <name type="scientific">hydrothermal vent metagenome</name>
    <dbReference type="NCBI Taxonomy" id="652676"/>
    <lineage>
        <taxon>unclassified sequences</taxon>
        <taxon>metagenomes</taxon>
        <taxon>ecological metagenomes</taxon>
    </lineage>
</organism>
<proteinExistence type="predicted"/>
<dbReference type="AlphaFoldDB" id="A0A3B0ZR36"/>
<dbReference type="EMBL" id="UOFQ01000154">
    <property type="protein sequence ID" value="VAW89807.1"/>
    <property type="molecule type" value="Genomic_DNA"/>
</dbReference>
<gene>
    <name evidence="1" type="ORF">MNBD_GAMMA17-634</name>
</gene>
<accession>A0A3B0ZR36</accession>
<name>A0A3B0ZR36_9ZZZZ</name>
<evidence type="ECO:0000313" key="1">
    <source>
        <dbReference type="EMBL" id="VAW89807.1"/>
    </source>
</evidence>
<feature type="non-terminal residue" evidence="1">
    <location>
        <position position="78"/>
    </location>
</feature>
<sequence length="78" mass="8545">MREKKPMLQGRNMRGHGLRVLGQCFVGDLGAEKQAPKFSLTIIHIPRIKTVILVAPLILQPVDRGGCWSAGKKEPVSA</sequence>
<protein>
    <submittedName>
        <fullName evidence="1">Uncharacterized protein</fullName>
    </submittedName>
</protein>
<reference evidence="1" key="1">
    <citation type="submission" date="2018-06" db="EMBL/GenBank/DDBJ databases">
        <authorList>
            <person name="Zhirakovskaya E."/>
        </authorList>
    </citation>
    <scope>NUCLEOTIDE SEQUENCE</scope>
</reference>